<feature type="transmembrane region" description="Helical" evidence="1">
    <location>
        <begin position="50"/>
        <end position="71"/>
    </location>
</feature>
<sequence>MKTFKLENEPKIKTGFTTPENYFEDFSAKMMQQLPKKEPKIISLFARKKTWLYTAAAIVIMALTIPVYNYFYSNSAEIDDVTLENYITYHSTVSDEDIVNLLDEKDIQKMNIDFNIEEKTIENELSTNKNLEQYILN</sequence>
<accession>A0A930UC12</accession>
<reference evidence="2" key="1">
    <citation type="submission" date="2020-11" db="EMBL/GenBank/DDBJ databases">
        <title>Genome of Flavobacterium soyangense.</title>
        <authorList>
            <person name="Liu Q."/>
            <person name="Xin Y.-H."/>
        </authorList>
    </citation>
    <scope>NUCLEOTIDE SEQUENCE</scope>
    <source>
        <strain evidence="2">CGMCC 1.13493</strain>
    </source>
</reference>
<organism evidence="2 3">
    <name type="scientific">Flavobacterium soyangense</name>
    <dbReference type="NCBI Taxonomy" id="2023265"/>
    <lineage>
        <taxon>Bacteria</taxon>
        <taxon>Pseudomonadati</taxon>
        <taxon>Bacteroidota</taxon>
        <taxon>Flavobacteriia</taxon>
        <taxon>Flavobacteriales</taxon>
        <taxon>Flavobacteriaceae</taxon>
        <taxon>Flavobacterium</taxon>
    </lineage>
</organism>
<gene>
    <name evidence="2" type="ORF">IR213_11930</name>
</gene>
<comment type="caution">
    <text evidence="2">The sequence shown here is derived from an EMBL/GenBank/DDBJ whole genome shotgun (WGS) entry which is preliminary data.</text>
</comment>
<dbReference type="RefSeq" id="WP_194312537.1">
    <property type="nucleotide sequence ID" value="NZ_JADHEC010000027.1"/>
</dbReference>
<evidence type="ECO:0000313" key="3">
    <source>
        <dbReference type="Proteomes" id="UP000646211"/>
    </source>
</evidence>
<dbReference type="Proteomes" id="UP000646211">
    <property type="component" value="Unassembled WGS sequence"/>
</dbReference>
<evidence type="ECO:0000313" key="2">
    <source>
        <dbReference type="EMBL" id="MBF2709295.1"/>
    </source>
</evidence>
<keyword evidence="1" id="KW-0472">Membrane</keyword>
<name>A0A930UC12_9FLAO</name>
<keyword evidence="3" id="KW-1185">Reference proteome</keyword>
<keyword evidence="1" id="KW-0812">Transmembrane</keyword>
<proteinExistence type="predicted"/>
<dbReference type="EMBL" id="JADHEC010000027">
    <property type="protein sequence ID" value="MBF2709295.1"/>
    <property type="molecule type" value="Genomic_DNA"/>
</dbReference>
<dbReference type="AlphaFoldDB" id="A0A930UC12"/>
<protein>
    <submittedName>
        <fullName evidence="2">Uncharacterized protein</fullName>
    </submittedName>
</protein>
<keyword evidence="1" id="KW-1133">Transmembrane helix</keyword>
<evidence type="ECO:0000256" key="1">
    <source>
        <dbReference type="SAM" id="Phobius"/>
    </source>
</evidence>